<proteinExistence type="predicted"/>
<evidence type="ECO:0000313" key="3">
    <source>
        <dbReference type="EMBL" id="KPQ44594.1"/>
    </source>
</evidence>
<dbReference type="PROSITE" id="PS51002">
    <property type="entry name" value="CYTB_NTER"/>
    <property type="match status" value="1"/>
</dbReference>
<evidence type="ECO:0000313" key="4">
    <source>
        <dbReference type="Proteomes" id="UP000050360"/>
    </source>
</evidence>
<dbReference type="Gene3D" id="1.20.810.10">
    <property type="entry name" value="Cytochrome Bc1 Complex, Chain C"/>
    <property type="match status" value="1"/>
</dbReference>
<dbReference type="InterPro" id="IPR027387">
    <property type="entry name" value="Cytb/b6-like_sf"/>
</dbReference>
<keyword evidence="1" id="KW-0472">Membrane</keyword>
<gene>
    <name evidence="3" type="primary">petB</name>
    <name evidence="3" type="ORF">MPEBLZ_00821</name>
</gene>
<dbReference type="GO" id="GO:0022904">
    <property type="term" value="P:respiratory electron transport chain"/>
    <property type="evidence" value="ECO:0007669"/>
    <property type="project" value="InterPro"/>
</dbReference>
<dbReference type="GO" id="GO:0016491">
    <property type="term" value="F:oxidoreductase activity"/>
    <property type="evidence" value="ECO:0007669"/>
    <property type="project" value="InterPro"/>
</dbReference>
<dbReference type="GO" id="GO:0016020">
    <property type="term" value="C:membrane"/>
    <property type="evidence" value="ECO:0007669"/>
    <property type="project" value="InterPro"/>
</dbReference>
<feature type="transmembrane region" description="Helical" evidence="1">
    <location>
        <begin position="197"/>
        <end position="219"/>
    </location>
</feature>
<keyword evidence="1" id="KW-0812">Transmembrane</keyword>
<evidence type="ECO:0000259" key="2">
    <source>
        <dbReference type="PROSITE" id="PS51002"/>
    </source>
</evidence>
<feature type="transmembrane region" description="Helical" evidence="1">
    <location>
        <begin position="102"/>
        <end position="120"/>
    </location>
</feature>
<dbReference type="PANTHER" id="PTHR19271:SF16">
    <property type="entry name" value="CYTOCHROME B"/>
    <property type="match status" value="1"/>
</dbReference>
<keyword evidence="1" id="KW-1133">Transmembrane helix</keyword>
<comment type="caution">
    <text evidence="3">The sequence shown here is derived from an EMBL/GenBank/DDBJ whole genome shotgun (WGS) entry which is preliminary data.</text>
</comment>
<dbReference type="PANTHER" id="PTHR19271">
    <property type="entry name" value="CYTOCHROME B"/>
    <property type="match status" value="1"/>
</dbReference>
<feature type="transmembrane region" description="Helical" evidence="1">
    <location>
        <begin position="47"/>
        <end position="72"/>
    </location>
</feature>
<dbReference type="Proteomes" id="UP000050360">
    <property type="component" value="Unassembled WGS sequence"/>
</dbReference>
<reference evidence="3 4" key="1">
    <citation type="submission" date="2015-09" db="EMBL/GenBank/DDBJ databases">
        <title>A metagenomics-based metabolic model of nitrate-dependent anaerobic oxidation of methane by Methanoperedens-like archaea.</title>
        <authorList>
            <person name="Arshad A."/>
            <person name="Speth D.R."/>
            <person name="De Graaf R.M."/>
            <person name="Op Den Camp H.J."/>
            <person name="Jetten M.S."/>
            <person name="Welte C.U."/>
        </authorList>
    </citation>
    <scope>NUCLEOTIDE SEQUENCE [LARGE SCALE GENOMIC DNA]</scope>
</reference>
<organism evidence="3 4">
    <name type="scientific">Candidatus Methanoperedens nitratireducens</name>
    <dbReference type="NCBI Taxonomy" id="1392998"/>
    <lineage>
        <taxon>Archaea</taxon>
        <taxon>Methanobacteriati</taxon>
        <taxon>Methanobacteriota</taxon>
        <taxon>Stenosarchaea group</taxon>
        <taxon>Methanomicrobia</taxon>
        <taxon>Methanosarcinales</taxon>
        <taxon>ANME-2 cluster</taxon>
        <taxon>Candidatus Methanoperedentaceae</taxon>
        <taxon>Candidatus Methanoperedens</taxon>
    </lineage>
</organism>
<feature type="domain" description="Cytochrome b/b6 N-terminal region profile" evidence="2">
    <location>
        <begin position="16"/>
        <end position="229"/>
    </location>
</feature>
<dbReference type="GO" id="GO:0009055">
    <property type="term" value="F:electron transfer activity"/>
    <property type="evidence" value="ECO:0007669"/>
    <property type="project" value="InterPro"/>
</dbReference>
<dbReference type="Pfam" id="PF00033">
    <property type="entry name" value="Cytochrome_B"/>
    <property type="match status" value="1"/>
</dbReference>
<dbReference type="InterPro" id="IPR016174">
    <property type="entry name" value="Di-haem_cyt_TM"/>
</dbReference>
<dbReference type="EMBL" id="LKCM01000070">
    <property type="protein sequence ID" value="KPQ44594.1"/>
    <property type="molecule type" value="Genomic_DNA"/>
</dbReference>
<feature type="transmembrane region" description="Helical" evidence="1">
    <location>
        <begin position="164"/>
        <end position="185"/>
    </location>
</feature>
<dbReference type="InterPro" id="IPR005797">
    <property type="entry name" value="Cyt_b/b6_N"/>
</dbReference>
<dbReference type="AlphaFoldDB" id="A0A0N8KRD0"/>
<evidence type="ECO:0000256" key="1">
    <source>
        <dbReference type="SAM" id="Phobius"/>
    </source>
</evidence>
<accession>A0A0N8KRD0</accession>
<protein>
    <submittedName>
        <fullName evidence="3">Cytochrome b6</fullName>
    </submittedName>
</protein>
<feature type="transmembrane region" description="Helical" evidence="1">
    <location>
        <begin position="132"/>
        <end position="152"/>
    </location>
</feature>
<sequence>MQELLRGDHMKLEDKIFKWFDDRFKLKELLTPIIKHPAPEYAVTNPLYCLGGIAFLCFLILVGTGVFLAMYYKPTPLEAYKSVEHIMTAVPMGSLIRSLHHWAANTMIAAVMLHMMRIYFMGAYKKPRELNWVVGVTLLLITTTFGFSGYLLPWDQLAFWATKIGTGIAGSIPILGQYISLILVGGTDIGAETMTRFFAIHVMILPITIAILLLMHFAMVRIQGISGRL</sequence>
<dbReference type="PIRSF" id="PIRSF000032">
    <property type="entry name" value="Cytochrome_b6"/>
    <property type="match status" value="1"/>
</dbReference>
<dbReference type="CDD" id="cd00284">
    <property type="entry name" value="Cytochrome_b_N"/>
    <property type="match status" value="1"/>
</dbReference>
<name>A0A0N8KRD0_9EURY</name>
<dbReference type="InterPro" id="IPR048259">
    <property type="entry name" value="Cytochrome_b_N_euk/bac"/>
</dbReference>
<dbReference type="SUPFAM" id="SSF81342">
    <property type="entry name" value="Transmembrane di-heme cytochromes"/>
    <property type="match status" value="1"/>
</dbReference>